<accession>C6LGD7</accession>
<sequence>MTKYREIIRLASLNLSQTNIALSCGVSKKTVNKVLKAAKEKGVS</sequence>
<dbReference type="STRING" id="168384.SAMN05660368_04245"/>
<reference evidence="1" key="1">
    <citation type="submission" date="2009-07" db="EMBL/GenBank/DDBJ databases">
        <authorList>
            <person name="Weinstock G."/>
            <person name="Sodergren E."/>
            <person name="Clifton S."/>
            <person name="Fulton L."/>
            <person name="Fulton B."/>
            <person name="Courtney L."/>
            <person name="Fronick C."/>
            <person name="Harrison M."/>
            <person name="Strong C."/>
            <person name="Farmer C."/>
            <person name="Delahaunty K."/>
            <person name="Markovic C."/>
            <person name="Hall O."/>
            <person name="Minx P."/>
            <person name="Tomlinson C."/>
            <person name="Mitreva M."/>
            <person name="Nelson J."/>
            <person name="Hou S."/>
            <person name="Wollam A."/>
            <person name="Pepin K.H."/>
            <person name="Johnson M."/>
            <person name="Bhonagiri V."/>
            <person name="Nash W.E."/>
            <person name="Warren W."/>
            <person name="Chinwalla A."/>
            <person name="Mardis E.R."/>
            <person name="Wilson R.K."/>
        </authorList>
    </citation>
    <scope>NUCLEOTIDE SEQUENCE [LARGE SCALE GENOMIC DNA]</scope>
    <source>
        <strain evidence="1">DSM 14469</strain>
    </source>
</reference>
<proteinExistence type="predicted"/>
<name>C6LGD7_9FIRM</name>
<dbReference type="Proteomes" id="UP000005561">
    <property type="component" value="Unassembled WGS sequence"/>
</dbReference>
<dbReference type="EMBL" id="ACCL02000011">
    <property type="protein sequence ID" value="EET60501.1"/>
    <property type="molecule type" value="Genomic_DNA"/>
</dbReference>
<evidence type="ECO:0000313" key="2">
    <source>
        <dbReference type="Proteomes" id="UP000005561"/>
    </source>
</evidence>
<keyword evidence="2" id="KW-1185">Reference proteome</keyword>
<organism evidence="1 2">
    <name type="scientific">Marvinbryantia formatexigens DSM 14469</name>
    <dbReference type="NCBI Taxonomy" id="478749"/>
    <lineage>
        <taxon>Bacteria</taxon>
        <taxon>Bacillati</taxon>
        <taxon>Bacillota</taxon>
        <taxon>Clostridia</taxon>
        <taxon>Lachnospirales</taxon>
        <taxon>Lachnospiraceae</taxon>
        <taxon>Marvinbryantia</taxon>
    </lineage>
</organism>
<dbReference type="AlphaFoldDB" id="C6LGD7"/>
<dbReference type="Gene3D" id="1.10.10.60">
    <property type="entry name" value="Homeodomain-like"/>
    <property type="match status" value="1"/>
</dbReference>
<gene>
    <name evidence="1" type="ORF">BRYFOR_07697</name>
</gene>
<protein>
    <submittedName>
        <fullName evidence="1">Uncharacterized protein</fullName>
    </submittedName>
</protein>
<comment type="caution">
    <text evidence="1">The sequence shown here is derived from an EMBL/GenBank/DDBJ whole genome shotgun (WGS) entry which is preliminary data.</text>
</comment>
<dbReference type="PROSITE" id="PS51257">
    <property type="entry name" value="PROKAR_LIPOPROTEIN"/>
    <property type="match status" value="1"/>
</dbReference>
<evidence type="ECO:0000313" key="1">
    <source>
        <dbReference type="EMBL" id="EET60501.1"/>
    </source>
</evidence>